<protein>
    <submittedName>
        <fullName evidence="2">Uncharacterized protein</fullName>
    </submittedName>
</protein>
<feature type="compositionally biased region" description="Low complexity" evidence="1">
    <location>
        <begin position="172"/>
        <end position="183"/>
    </location>
</feature>
<accession>I0Z2V5</accession>
<dbReference type="PANTHER" id="PTHR45286:SF1">
    <property type="entry name" value="CHAPERONE DNAJ-DOMAIN SUPERFAMILY PROTEIN"/>
    <property type="match status" value="1"/>
</dbReference>
<keyword evidence="3" id="KW-1185">Reference proteome</keyword>
<gene>
    <name evidence="2" type="ORF">COCSUDRAFT_83667</name>
</gene>
<evidence type="ECO:0000313" key="2">
    <source>
        <dbReference type="EMBL" id="EIE24974.1"/>
    </source>
</evidence>
<dbReference type="AlphaFoldDB" id="I0Z2V5"/>
<reference evidence="2 3" key="1">
    <citation type="journal article" date="2012" name="Genome Biol.">
        <title>The genome of the polar eukaryotic microalga coccomyxa subellipsoidea reveals traits of cold adaptation.</title>
        <authorList>
            <person name="Blanc G."/>
            <person name="Agarkova I."/>
            <person name="Grimwood J."/>
            <person name="Kuo A."/>
            <person name="Brueggeman A."/>
            <person name="Dunigan D."/>
            <person name="Gurnon J."/>
            <person name="Ladunga I."/>
            <person name="Lindquist E."/>
            <person name="Lucas S."/>
            <person name="Pangilinan J."/>
            <person name="Proschold T."/>
            <person name="Salamov A."/>
            <person name="Schmutz J."/>
            <person name="Weeks D."/>
            <person name="Yamada T."/>
            <person name="Claverie J.M."/>
            <person name="Grigoriev I."/>
            <person name="Van Etten J."/>
            <person name="Lomsadze A."/>
            <person name="Borodovsky M."/>
        </authorList>
    </citation>
    <scope>NUCLEOTIDE SEQUENCE [LARGE SCALE GENOMIC DNA]</scope>
    <source>
        <strain evidence="2 3">C-169</strain>
    </source>
</reference>
<sequence>MQKAKELHPDVQDPNIIDDDKSEEEGEWVQGGGWRAWVARTVRAEDIANPRNEVDRLRAELRGDFRSALRHAYLGPKLSLGRGELPEAFEAEERTVPGLGDLLHLVSGRTLIGVVRERSTDRLNDSASSVHAHLQAAQEQRLKAIANASSSLPGQHSSSIVSRGGGGGDGGSSSSIGCGSSDGEYGSSEKAGWGSLASDASGAGCCEDDRKGRFAEEDGQSGSDSYDAGTDVRWQDSVQGEQRDGPAPQILDLIVQDELVAVAVRQRGSSACSMSSSQQAADMKRESGQYTEKGKIAEDSISMYTAEGQLLCMLDAWQLRGGCLDARVNFRVIRSATPREKDGGVPLQEGMDASGGHMAVPSQVPSARDWRILF</sequence>
<proteinExistence type="predicted"/>
<feature type="region of interest" description="Disordered" evidence="1">
    <location>
        <begin position="1"/>
        <end position="26"/>
    </location>
</feature>
<dbReference type="GeneID" id="17042811"/>
<dbReference type="Proteomes" id="UP000007264">
    <property type="component" value="Unassembled WGS sequence"/>
</dbReference>
<dbReference type="KEGG" id="csl:COCSUDRAFT_83667"/>
<feature type="region of interest" description="Disordered" evidence="1">
    <location>
        <begin position="149"/>
        <end position="192"/>
    </location>
</feature>
<feature type="compositionally biased region" description="Basic and acidic residues" evidence="1">
    <location>
        <begin position="1"/>
        <end position="11"/>
    </location>
</feature>
<organism evidence="2 3">
    <name type="scientific">Coccomyxa subellipsoidea (strain C-169)</name>
    <name type="common">Green microalga</name>
    <dbReference type="NCBI Taxonomy" id="574566"/>
    <lineage>
        <taxon>Eukaryota</taxon>
        <taxon>Viridiplantae</taxon>
        <taxon>Chlorophyta</taxon>
        <taxon>core chlorophytes</taxon>
        <taxon>Trebouxiophyceae</taxon>
        <taxon>Trebouxiophyceae incertae sedis</taxon>
        <taxon>Coccomyxaceae</taxon>
        <taxon>Coccomyxa</taxon>
        <taxon>Coccomyxa subellipsoidea</taxon>
    </lineage>
</organism>
<feature type="region of interest" description="Disordered" evidence="1">
    <location>
        <begin position="208"/>
        <end position="231"/>
    </location>
</feature>
<evidence type="ECO:0000256" key="1">
    <source>
        <dbReference type="SAM" id="MobiDB-lite"/>
    </source>
</evidence>
<dbReference type="PANTHER" id="PTHR45286">
    <property type="entry name" value="CHAPERONE DNAJ-DOMAIN SUPERFAMILY PROTEIN"/>
    <property type="match status" value="1"/>
</dbReference>
<feature type="compositionally biased region" description="Acidic residues" evidence="1">
    <location>
        <begin position="16"/>
        <end position="26"/>
    </location>
</feature>
<dbReference type="eggNOG" id="KOG0715">
    <property type="taxonomic scope" value="Eukaryota"/>
</dbReference>
<comment type="caution">
    <text evidence="2">The sequence shown here is derived from an EMBL/GenBank/DDBJ whole genome shotgun (WGS) entry which is preliminary data.</text>
</comment>
<evidence type="ECO:0000313" key="3">
    <source>
        <dbReference type="Proteomes" id="UP000007264"/>
    </source>
</evidence>
<dbReference type="STRING" id="574566.I0Z2V5"/>
<dbReference type="OrthoDB" id="514764at2759"/>
<dbReference type="EMBL" id="AGSI01000005">
    <property type="protein sequence ID" value="EIE24974.1"/>
    <property type="molecule type" value="Genomic_DNA"/>
</dbReference>
<name>I0Z2V5_COCSC</name>
<dbReference type="RefSeq" id="XP_005649518.1">
    <property type="nucleotide sequence ID" value="XM_005649461.1"/>
</dbReference>